<dbReference type="Gene3D" id="3.40.50.300">
    <property type="entry name" value="P-loop containing nucleotide triphosphate hydrolases"/>
    <property type="match status" value="2"/>
</dbReference>
<dbReference type="GO" id="GO:0007264">
    <property type="term" value="P:small GTPase-mediated signal transduction"/>
    <property type="evidence" value="ECO:0007669"/>
    <property type="project" value="InterPro"/>
</dbReference>
<dbReference type="PANTHER" id="PTHR24072">
    <property type="entry name" value="RHO FAMILY GTPASE"/>
    <property type="match status" value="1"/>
</dbReference>
<accession>A0A1I7Y7D0</accession>
<dbReference type="PROSITE" id="PS51420">
    <property type="entry name" value="RHO"/>
    <property type="match status" value="1"/>
</dbReference>
<dbReference type="InterPro" id="IPR003578">
    <property type="entry name" value="Small_GTPase_Rho"/>
</dbReference>
<keyword evidence="1" id="KW-0547">Nucleotide-binding</keyword>
<dbReference type="WBParaSite" id="L893_g13414.t1">
    <property type="protein sequence ID" value="L893_g13414.t1"/>
    <property type="gene ID" value="L893_g13414"/>
</dbReference>
<dbReference type="Proteomes" id="UP000095287">
    <property type="component" value="Unplaced"/>
</dbReference>
<dbReference type="GO" id="GO:0003924">
    <property type="term" value="F:GTPase activity"/>
    <property type="evidence" value="ECO:0007669"/>
    <property type="project" value="InterPro"/>
</dbReference>
<sequence>MIRAVVVGDAGVGKASILFSYLLELNPYCSPVVSDAFVTHVEVRGRIHETSISCYRTLEALDGSTSPDVVVLCFDVTRPETLRTAQNKWIPGLRSAFGDVPVVLTGLKADFREAYKIHKGLYLSIVGEKPVKRKTARKVTNMPGNIRYMECSAYRAQEVTAKMAIIRIVFVGDEGVGKASILFAHSLERNPKSVPNVLQTFISKVTLRDRTHETIISSCSSVEDIKNGRLCSLTDVFVVCYSVTCSQSLCSAMTKWIPSIQSYYPNRPIILAGTKIDERKSYDAVKAAYLASGKDKPVKKRKGRKIAENFSNVTYAECSSRDSYSVEQLLQRAAKSALATRVTINLCAMM</sequence>
<name>A0A1I7Y7D0_9BILA</name>
<dbReference type="AlphaFoldDB" id="A0A1I7Y7D0"/>
<protein>
    <submittedName>
        <fullName evidence="4">Rho-related GTP-binding protein RhoU</fullName>
    </submittedName>
</protein>
<keyword evidence="3" id="KW-1185">Reference proteome</keyword>
<reference evidence="4" key="1">
    <citation type="submission" date="2016-11" db="UniProtKB">
        <authorList>
            <consortium name="WormBaseParasite"/>
        </authorList>
    </citation>
    <scope>IDENTIFICATION</scope>
</reference>
<keyword evidence="2" id="KW-0342">GTP-binding</keyword>
<evidence type="ECO:0000256" key="1">
    <source>
        <dbReference type="ARBA" id="ARBA00022741"/>
    </source>
</evidence>
<dbReference type="PRINTS" id="PR00449">
    <property type="entry name" value="RASTRNSFRMNG"/>
</dbReference>
<dbReference type="Pfam" id="PF00071">
    <property type="entry name" value="Ras"/>
    <property type="match status" value="2"/>
</dbReference>
<dbReference type="InterPro" id="IPR027417">
    <property type="entry name" value="P-loop_NTPase"/>
</dbReference>
<dbReference type="InterPro" id="IPR001806">
    <property type="entry name" value="Small_GTPase"/>
</dbReference>
<evidence type="ECO:0000256" key="2">
    <source>
        <dbReference type="ARBA" id="ARBA00023134"/>
    </source>
</evidence>
<dbReference type="SMART" id="SM00175">
    <property type="entry name" value="RAB"/>
    <property type="match status" value="1"/>
</dbReference>
<evidence type="ECO:0000313" key="4">
    <source>
        <dbReference type="WBParaSite" id="L893_g13414.t1"/>
    </source>
</evidence>
<dbReference type="SMART" id="SM00174">
    <property type="entry name" value="RHO"/>
    <property type="match status" value="1"/>
</dbReference>
<proteinExistence type="predicted"/>
<dbReference type="SUPFAM" id="SSF52540">
    <property type="entry name" value="P-loop containing nucleoside triphosphate hydrolases"/>
    <property type="match status" value="2"/>
</dbReference>
<evidence type="ECO:0000313" key="3">
    <source>
        <dbReference type="Proteomes" id="UP000095287"/>
    </source>
</evidence>
<organism evidence="3 4">
    <name type="scientific">Steinernema glaseri</name>
    <dbReference type="NCBI Taxonomy" id="37863"/>
    <lineage>
        <taxon>Eukaryota</taxon>
        <taxon>Metazoa</taxon>
        <taxon>Ecdysozoa</taxon>
        <taxon>Nematoda</taxon>
        <taxon>Chromadorea</taxon>
        <taxon>Rhabditida</taxon>
        <taxon>Tylenchina</taxon>
        <taxon>Panagrolaimomorpha</taxon>
        <taxon>Strongyloidoidea</taxon>
        <taxon>Steinernematidae</taxon>
        <taxon>Steinernema</taxon>
    </lineage>
</organism>
<dbReference type="GO" id="GO:0005525">
    <property type="term" value="F:GTP binding"/>
    <property type="evidence" value="ECO:0007669"/>
    <property type="project" value="UniProtKB-KW"/>
</dbReference>